<dbReference type="Proteomes" id="UP000528457">
    <property type="component" value="Unassembled WGS sequence"/>
</dbReference>
<evidence type="ECO:0000313" key="9">
    <source>
        <dbReference type="EMBL" id="MBB6520911.1"/>
    </source>
</evidence>
<evidence type="ECO:0000313" key="10">
    <source>
        <dbReference type="Proteomes" id="UP000528457"/>
    </source>
</evidence>
<accession>A0A7X0JT91</accession>
<dbReference type="RefSeq" id="WP_166849961.1">
    <property type="nucleotide sequence ID" value="NZ_JAAONY010000001.1"/>
</dbReference>
<dbReference type="SUPFAM" id="SSF50998">
    <property type="entry name" value="Quinoprotein alcohol dehydrogenase-like"/>
    <property type="match status" value="1"/>
</dbReference>
<keyword evidence="10" id="KW-1185">Reference proteome</keyword>
<evidence type="ECO:0000256" key="3">
    <source>
        <dbReference type="ARBA" id="ARBA00022558"/>
    </source>
</evidence>
<organism evidence="9 10">
    <name type="scientific">Pseudoteredinibacter isoporae</name>
    <dbReference type="NCBI Taxonomy" id="570281"/>
    <lineage>
        <taxon>Bacteria</taxon>
        <taxon>Pseudomonadati</taxon>
        <taxon>Pseudomonadota</taxon>
        <taxon>Gammaproteobacteria</taxon>
        <taxon>Cellvibrionales</taxon>
        <taxon>Cellvibrionaceae</taxon>
        <taxon>Pseudoteredinibacter</taxon>
    </lineage>
</organism>
<proteinExistence type="inferred from homology"/>
<name>A0A7X0JT91_9GAMM</name>
<keyword evidence="3" id="KW-1029">Fimbrium biogenesis</keyword>
<keyword evidence="6" id="KW-0281">Fimbrium</keyword>
<feature type="domain" description="PilY1 beta-propeller" evidence="8">
    <location>
        <begin position="624"/>
        <end position="998"/>
    </location>
</feature>
<keyword evidence="7" id="KW-0732">Signal</keyword>
<comment type="caution">
    <text evidence="9">The sequence shown here is derived from an EMBL/GenBank/DDBJ whole genome shotgun (WGS) entry which is preliminary data.</text>
</comment>
<keyword evidence="5" id="KW-0106">Calcium</keyword>
<dbReference type="Pfam" id="PF05567">
    <property type="entry name" value="T4P_PilY1"/>
    <property type="match status" value="1"/>
</dbReference>
<evidence type="ECO:0000256" key="7">
    <source>
        <dbReference type="SAM" id="SignalP"/>
    </source>
</evidence>
<evidence type="ECO:0000256" key="4">
    <source>
        <dbReference type="ARBA" id="ARBA00022723"/>
    </source>
</evidence>
<evidence type="ECO:0000256" key="1">
    <source>
        <dbReference type="ARBA" id="ARBA00004561"/>
    </source>
</evidence>
<dbReference type="InterPro" id="IPR036465">
    <property type="entry name" value="vWFA_dom_sf"/>
</dbReference>
<dbReference type="Gene3D" id="3.40.50.410">
    <property type="entry name" value="von Willebrand factor, type A domain"/>
    <property type="match status" value="1"/>
</dbReference>
<reference evidence="9 10" key="1">
    <citation type="submission" date="2020-08" db="EMBL/GenBank/DDBJ databases">
        <title>Genomic Encyclopedia of Type Strains, Phase IV (KMG-IV): sequencing the most valuable type-strain genomes for metagenomic binning, comparative biology and taxonomic classification.</title>
        <authorList>
            <person name="Goeker M."/>
        </authorList>
    </citation>
    <scope>NUCLEOTIDE SEQUENCE [LARGE SCALE GENOMIC DNA]</scope>
    <source>
        <strain evidence="9 10">DSM 22368</strain>
    </source>
</reference>
<dbReference type="EMBL" id="JACHHT010000001">
    <property type="protein sequence ID" value="MBB6520911.1"/>
    <property type="molecule type" value="Genomic_DNA"/>
</dbReference>
<evidence type="ECO:0000256" key="5">
    <source>
        <dbReference type="ARBA" id="ARBA00022837"/>
    </source>
</evidence>
<comment type="similarity">
    <text evidence="2">Belongs to the PilY1 family.</text>
</comment>
<dbReference type="GO" id="GO:0009289">
    <property type="term" value="C:pilus"/>
    <property type="evidence" value="ECO:0007669"/>
    <property type="project" value="UniProtKB-SubCell"/>
</dbReference>
<protein>
    <submittedName>
        <fullName evidence="9">Type IV pilus assembly protein PilY1</fullName>
    </submittedName>
</protein>
<dbReference type="InParanoid" id="A0A7X0JT91"/>
<gene>
    <name evidence="9" type="ORF">HNR48_001189</name>
</gene>
<sequence length="1146" mass="124561">MEKFLQKVMVISSGMFLGASVASAAPGQIASQPLFVGKTPQSNIMFLVDDSGSMGWEYLITNYAAYNANTELWHCTAINAMWYNANLYREKAADPENDTEEKRLAYTPWRGVDAFNNEYTTRTLTTATRDPHEDPNDYENIRNMYFYEWVDEIVADGKGNGRYDPGECKTNNPIYAKDLPAEQQKDFANWYTYYRKRDYVAKRALSQIIIESNARMGLATLHNNDSVGVPIKNVDDLSTPIVSSNRNNKNALMQSLFEIRPSGGTPLRRSLERVGKYFHKNQTTPNELFGSSAPSPILSSADNGACQQNFAVVMSDGFWNGGNPSVGNADNDGNSNFDGGKYGDGYSNTLADVAMHYYEGDLAPGLPDLVGPEPEAGVTPDPLLNRAQHLVSYTVAFGVNGTLDEPPADGSWPQPVGNQSTTIDDMLHAAYNSRGEFLSAKNPQELIQRLSDAINSIKSKVGSSSGIALNSSSISSDSAVFKAVFAPEKAWSGDLIRQKLQRNSSGDFTLTDEWSAAEKLKSVAPGARQILTYNGTKGIPFRFPSNYVSPSDIELSAGQINDLLKNAPHASASTASEIDDNRTYGERLLNYLRGDHTYERGVADNTTIASNFNKEFRNRVGERLGDIAHSTPEYVAGPNENYPDKIEGEDNSKSYIAFAKSKQNRRKMVYVGANDGMLHGFDAENGDERFAYVPSQVFNENAAFGLHYLSSVSYSHIPYVDGAVTVRDVYVNGAWRSYLVGALRGGGRGIYVLDVTNPDTVTEANAESKVIKEFTHNDLGFTFSEPAIVRLNDGRWAAIMGNGYNSGPNSDGHAKLFIVYLDNASGGTTPAFRILETKNSSDPNLIAAGNCEDVASDCNGLSTPLVLDLDNDYIADRVYAGDLHGNMWAFDLTGSADNWGVAHKDGSSLNEPLFTACYQSPCDSNGKVANRQPITSMPVVKSHRFRLSQQHVPSLLVYFGTGQFIANGDQAINDQQSAYAVWDSGAGGLTRNNLQAQTATTTASGRIMTNHAVDYDDNLNEAGWLIDLPSDRERIINPFVTGSSVVVFGSIIPDAATCEGNPSGFLMAVDAFTGGQPPFEVFTNAHIGSVPLAGIKLDNMPGALSPIADTDGNTKVAYADQEGNVQFITLKGSGSPARVTSWTNLK</sequence>
<dbReference type="InterPro" id="IPR008707">
    <property type="entry name" value="B-propeller_PilY1"/>
</dbReference>
<feature type="chain" id="PRO_5031146265" evidence="7">
    <location>
        <begin position="25"/>
        <end position="1146"/>
    </location>
</feature>
<dbReference type="InterPro" id="IPR011047">
    <property type="entry name" value="Quinoprotein_ADH-like_sf"/>
</dbReference>
<dbReference type="AlphaFoldDB" id="A0A7X0JT91"/>
<comment type="subcellular location">
    <subcellularLocation>
        <location evidence="1">Fimbrium</location>
    </subcellularLocation>
</comment>
<dbReference type="GO" id="GO:0046872">
    <property type="term" value="F:metal ion binding"/>
    <property type="evidence" value="ECO:0007669"/>
    <property type="project" value="UniProtKB-KW"/>
</dbReference>
<evidence type="ECO:0000259" key="8">
    <source>
        <dbReference type="Pfam" id="PF05567"/>
    </source>
</evidence>
<evidence type="ECO:0000256" key="6">
    <source>
        <dbReference type="ARBA" id="ARBA00023263"/>
    </source>
</evidence>
<dbReference type="SUPFAM" id="SSF53300">
    <property type="entry name" value="vWA-like"/>
    <property type="match status" value="1"/>
</dbReference>
<evidence type="ECO:0000256" key="2">
    <source>
        <dbReference type="ARBA" id="ARBA00008387"/>
    </source>
</evidence>
<keyword evidence="4" id="KW-0479">Metal-binding</keyword>
<feature type="signal peptide" evidence="7">
    <location>
        <begin position="1"/>
        <end position="24"/>
    </location>
</feature>